<sequence length="654" mass="70913">MSPDQASHRLQPVRCSFPVPTAWGASTVAFVRTHFELDENDEYLAARALLVRRCMTWAREEGLPADSAVIGAALDSRHHSRDGRLAYWTPESVRVLLLDWFPAMVPADRTPVGDVLPAVGTLLRYLAAVRLLDPRGAALEPLLNEIATLEPEFVATMRVAKPHGRPDRVGMSAFEQAIAEVEERFGDVVRGPGVIGGGQRLFAQPPVVLPSLRRQAELAAASPLVHKLGELVDWVGPGGRGLTGTGQLRLADAREAVARLETGDEIADIRSSAELPRLSLLLAWAKQIRLIRVVKGRLVQVAKARPLLKNPLMLWHKAFEAIWELADFICLPLWAGEPLSILHNLFDISVPDMLAGVYGMPLPVPLRRLEQPLWLEGLELFRLSDAPAEVLAAERIQLNVDLLAVLDAFVRLGAVEITHGVPDEMYLSDLGEEGPWSDAQLSPAELRELRADLSKPGPLVAFTELGLVAMRDRLLAEGREAGVVGELVDAGPAELLGVVADHYPEDAARLEIGGWLDAHGGDVEPLLQAIRECPFRLRAAAMLHMLAAALPAERTLLRRLRADPELGPLALTALMESGELGMPDLTPAEGILCTAESFLQLNEFGGAEAVRAELEGVPAAARRDLVDALRGSGHPAAQAVGEVTAAIRRPARKR</sequence>
<gene>
    <name evidence="1" type="ORF">NRB56_04960</name>
</gene>
<keyword evidence="2" id="KW-1185">Reference proteome</keyword>
<evidence type="ECO:0000313" key="1">
    <source>
        <dbReference type="EMBL" id="MQY24942.1"/>
    </source>
</evidence>
<organism evidence="1 2">
    <name type="scientific">Nocardia aurantia</name>
    <dbReference type="NCBI Taxonomy" id="2585199"/>
    <lineage>
        <taxon>Bacteria</taxon>
        <taxon>Bacillati</taxon>
        <taxon>Actinomycetota</taxon>
        <taxon>Actinomycetes</taxon>
        <taxon>Mycobacteriales</taxon>
        <taxon>Nocardiaceae</taxon>
        <taxon>Nocardia</taxon>
    </lineage>
</organism>
<reference evidence="1 2" key="1">
    <citation type="submission" date="2019-10" db="EMBL/GenBank/DDBJ databases">
        <title>Nocardia macrotermitis sp. nov. and Nocardia aurantia sp. nov., isolated from the gut of fungus growing-termite Macrotermes natalensis.</title>
        <authorList>
            <person name="Benndorf R."/>
            <person name="Schwitalla J."/>
            <person name="Martin K."/>
            <person name="De Beer W."/>
            <person name="Kaster A.-K."/>
            <person name="Vollmers J."/>
            <person name="Poulsen M."/>
            <person name="Beemelmanns C."/>
        </authorList>
    </citation>
    <scope>NUCLEOTIDE SEQUENCE [LARGE SCALE GENOMIC DNA]</scope>
    <source>
        <strain evidence="1 2">RB56</strain>
    </source>
</reference>
<protein>
    <submittedName>
        <fullName evidence="1">Uncharacterized protein</fullName>
    </submittedName>
</protein>
<evidence type="ECO:0000313" key="2">
    <source>
        <dbReference type="Proteomes" id="UP000431401"/>
    </source>
</evidence>
<proteinExistence type="predicted"/>
<accession>A0A7K0DI28</accession>
<dbReference type="AlphaFoldDB" id="A0A7K0DI28"/>
<dbReference type="EMBL" id="WEGI01000001">
    <property type="protein sequence ID" value="MQY24942.1"/>
    <property type="molecule type" value="Genomic_DNA"/>
</dbReference>
<comment type="caution">
    <text evidence="1">The sequence shown here is derived from an EMBL/GenBank/DDBJ whole genome shotgun (WGS) entry which is preliminary data.</text>
</comment>
<dbReference type="Proteomes" id="UP000431401">
    <property type="component" value="Unassembled WGS sequence"/>
</dbReference>
<name>A0A7K0DI28_9NOCA</name>